<feature type="region of interest" description="Disordered" evidence="1">
    <location>
        <begin position="37"/>
        <end position="63"/>
    </location>
</feature>
<feature type="compositionally biased region" description="Basic and acidic residues" evidence="1">
    <location>
        <begin position="219"/>
        <end position="228"/>
    </location>
</feature>
<sequence length="301" mass="35280">MKEELHRPTRRSERILQLKLEAFSPREGNVTCRKRMRYNQPSEQRSKAFMKKDRKDTSDGEKQNVNHIYRARLETKRKYEFEFYHGLGKKTKTTGFSNEENDRLKGKYVEKYYEPQFHNSCSCIGRTDIIMNESFLNMQRLDGKDSTNIGLCNEPFATVNSDLYQDQSVYPSLKDLKIEVGQYKDNDYPSRANPTTISRYIESLDTSVTSTKVTVKDPVTDDYEKGTDCTEDNENDNEDIDTPGSTRSELRIRPIERRSVLVPLRIRLLKNQTMRKAWKKNTTCCLKYCWVDWPTVTVGQI</sequence>
<comment type="caution">
    <text evidence="2">The sequence shown here is derived from an EMBL/GenBank/DDBJ whole genome shotgun (WGS) entry which is preliminary data.</text>
</comment>
<proteinExistence type="predicted"/>
<gene>
    <name evidence="2" type="ORF">CHS0354_014596</name>
</gene>
<organism evidence="2 3">
    <name type="scientific">Potamilus streckersoni</name>
    <dbReference type="NCBI Taxonomy" id="2493646"/>
    <lineage>
        <taxon>Eukaryota</taxon>
        <taxon>Metazoa</taxon>
        <taxon>Spiralia</taxon>
        <taxon>Lophotrochozoa</taxon>
        <taxon>Mollusca</taxon>
        <taxon>Bivalvia</taxon>
        <taxon>Autobranchia</taxon>
        <taxon>Heteroconchia</taxon>
        <taxon>Palaeoheterodonta</taxon>
        <taxon>Unionida</taxon>
        <taxon>Unionoidea</taxon>
        <taxon>Unionidae</taxon>
        <taxon>Ambleminae</taxon>
        <taxon>Lampsilini</taxon>
        <taxon>Potamilus</taxon>
    </lineage>
</organism>
<dbReference type="Proteomes" id="UP001195483">
    <property type="component" value="Unassembled WGS sequence"/>
</dbReference>
<feature type="compositionally biased region" description="Basic and acidic residues" evidence="1">
    <location>
        <begin position="44"/>
        <end position="63"/>
    </location>
</feature>
<evidence type="ECO:0000256" key="1">
    <source>
        <dbReference type="SAM" id="MobiDB-lite"/>
    </source>
</evidence>
<reference evidence="2" key="1">
    <citation type="journal article" date="2021" name="Genome Biol. Evol.">
        <title>A High-Quality Reference Genome for a Parasitic Bivalve with Doubly Uniparental Inheritance (Bivalvia: Unionida).</title>
        <authorList>
            <person name="Smith C.H."/>
        </authorList>
    </citation>
    <scope>NUCLEOTIDE SEQUENCE</scope>
    <source>
        <strain evidence="2">CHS0354</strain>
    </source>
</reference>
<dbReference type="EMBL" id="JAEAOA010000897">
    <property type="protein sequence ID" value="KAK3576779.1"/>
    <property type="molecule type" value="Genomic_DNA"/>
</dbReference>
<accession>A0AAE0VG43</accession>
<evidence type="ECO:0000313" key="2">
    <source>
        <dbReference type="EMBL" id="KAK3576779.1"/>
    </source>
</evidence>
<feature type="compositionally biased region" description="Acidic residues" evidence="1">
    <location>
        <begin position="229"/>
        <end position="241"/>
    </location>
</feature>
<dbReference type="AlphaFoldDB" id="A0AAE0VG43"/>
<reference evidence="2" key="3">
    <citation type="submission" date="2023-05" db="EMBL/GenBank/DDBJ databases">
        <authorList>
            <person name="Smith C.H."/>
        </authorList>
    </citation>
    <scope>NUCLEOTIDE SEQUENCE</scope>
    <source>
        <strain evidence="2">CHS0354</strain>
        <tissue evidence="2">Mantle</tissue>
    </source>
</reference>
<reference evidence="2" key="2">
    <citation type="journal article" date="2021" name="Genome Biol. Evol.">
        <title>Developing a high-quality reference genome for a parasitic bivalve with doubly uniparental inheritance (Bivalvia: Unionida).</title>
        <authorList>
            <person name="Smith C.H."/>
        </authorList>
    </citation>
    <scope>NUCLEOTIDE SEQUENCE</scope>
    <source>
        <strain evidence="2">CHS0354</strain>
        <tissue evidence="2">Mantle</tissue>
    </source>
</reference>
<keyword evidence="3" id="KW-1185">Reference proteome</keyword>
<evidence type="ECO:0000313" key="3">
    <source>
        <dbReference type="Proteomes" id="UP001195483"/>
    </source>
</evidence>
<protein>
    <submittedName>
        <fullName evidence="2">Uncharacterized protein</fullName>
    </submittedName>
</protein>
<name>A0AAE0VG43_9BIVA</name>
<feature type="region of interest" description="Disordered" evidence="1">
    <location>
        <begin position="219"/>
        <end position="246"/>
    </location>
</feature>